<dbReference type="SUPFAM" id="SSF56784">
    <property type="entry name" value="HAD-like"/>
    <property type="match status" value="1"/>
</dbReference>
<evidence type="ECO:0000313" key="2">
    <source>
        <dbReference type="Proteomes" id="UP000184245"/>
    </source>
</evidence>
<dbReference type="Pfam" id="PF08282">
    <property type="entry name" value="Hydrolase_3"/>
    <property type="match status" value="1"/>
</dbReference>
<dbReference type="Gene3D" id="3.40.50.1000">
    <property type="entry name" value="HAD superfamily/HAD-like"/>
    <property type="match status" value="1"/>
</dbReference>
<dbReference type="EMBL" id="FQVI01000031">
    <property type="protein sequence ID" value="SHF47025.1"/>
    <property type="molecule type" value="Genomic_DNA"/>
</dbReference>
<evidence type="ECO:0000313" key="1">
    <source>
        <dbReference type="EMBL" id="SHF47025.1"/>
    </source>
</evidence>
<dbReference type="GO" id="GO:0016791">
    <property type="term" value="F:phosphatase activity"/>
    <property type="evidence" value="ECO:0007669"/>
    <property type="project" value="TreeGrafter"/>
</dbReference>
<reference evidence="1 2" key="1">
    <citation type="submission" date="2016-11" db="EMBL/GenBank/DDBJ databases">
        <authorList>
            <person name="Jaros S."/>
            <person name="Januszkiewicz K."/>
            <person name="Wedrychowicz H."/>
        </authorList>
    </citation>
    <scope>NUCLEOTIDE SEQUENCE [LARGE SCALE GENOMIC DNA]</scope>
    <source>
        <strain evidence="1 2">DSM 17459</strain>
    </source>
</reference>
<dbReference type="PANTHER" id="PTHR10000:SF8">
    <property type="entry name" value="HAD SUPERFAMILY HYDROLASE-LIKE, TYPE 3"/>
    <property type="match status" value="1"/>
</dbReference>
<dbReference type="RefSeq" id="WP_072854407.1">
    <property type="nucleotide sequence ID" value="NZ_FQVI01000031.1"/>
</dbReference>
<dbReference type="InterPro" id="IPR023214">
    <property type="entry name" value="HAD_sf"/>
</dbReference>
<organism evidence="1 2">
    <name type="scientific">Lactonifactor longoviformis DSM 17459</name>
    <dbReference type="NCBI Taxonomy" id="1122155"/>
    <lineage>
        <taxon>Bacteria</taxon>
        <taxon>Bacillati</taxon>
        <taxon>Bacillota</taxon>
        <taxon>Clostridia</taxon>
        <taxon>Eubacteriales</taxon>
        <taxon>Clostridiaceae</taxon>
        <taxon>Lactonifactor</taxon>
    </lineage>
</organism>
<accession>A0A1M5BX88</accession>
<dbReference type="Gene3D" id="3.30.1240.10">
    <property type="match status" value="1"/>
</dbReference>
<dbReference type="GO" id="GO:0000287">
    <property type="term" value="F:magnesium ion binding"/>
    <property type="evidence" value="ECO:0007669"/>
    <property type="project" value="TreeGrafter"/>
</dbReference>
<dbReference type="Proteomes" id="UP000184245">
    <property type="component" value="Unassembled WGS sequence"/>
</dbReference>
<dbReference type="OrthoDB" id="9781413at2"/>
<proteinExistence type="predicted"/>
<dbReference type="AlphaFoldDB" id="A0A1M5BX88"/>
<dbReference type="GO" id="GO:0005829">
    <property type="term" value="C:cytosol"/>
    <property type="evidence" value="ECO:0007669"/>
    <property type="project" value="TreeGrafter"/>
</dbReference>
<keyword evidence="2" id="KW-1185">Reference proteome</keyword>
<name>A0A1M5BX88_9CLOT</name>
<protein>
    <submittedName>
        <fullName evidence="1">Cof subfamily of IIB subfamily of haloacid dehalogenase superfamily</fullName>
    </submittedName>
</protein>
<dbReference type="STRING" id="1122155.SAMN02745158_03857"/>
<gene>
    <name evidence="1" type="ORF">SAMN02745158_03857</name>
</gene>
<sequence length="276" mass="30531">MNKNFKSVFLSDIDGTLSDRNFNIHPKVIAAAAAYMESGGLLVLSTGRAPVATEQVARLMNITHPCIVYSGAGIFDFIRGRLLWSSPMGEEVLAAVQYVLDQYTDVSVQVFTDVGIYLLQSNDILDQKAVRAERGIRIPEVSFVKGRILKILLTGADVGDLERCGTWPVWRGTTYRFASRHFVEVVSEHTDKSVAMAELLRLYDMNLGQTFAAGDAMTDYTMLVSSGYSFVPANAPENLKKAGDRIIEIPEQGGMAAAFQMAQEYNEKGEILWEEQ</sequence>
<dbReference type="PANTHER" id="PTHR10000">
    <property type="entry name" value="PHOSPHOSERINE PHOSPHATASE"/>
    <property type="match status" value="1"/>
</dbReference>
<dbReference type="InterPro" id="IPR036412">
    <property type="entry name" value="HAD-like_sf"/>
</dbReference>